<evidence type="ECO:0000256" key="3">
    <source>
        <dbReference type="ARBA" id="ARBA00022723"/>
    </source>
</evidence>
<dbReference type="GO" id="GO:0020037">
    <property type="term" value="F:heme binding"/>
    <property type="evidence" value="ECO:0007669"/>
    <property type="project" value="InterPro"/>
</dbReference>
<keyword evidence="2 6" id="KW-0349">Heme</keyword>
<evidence type="ECO:0000313" key="9">
    <source>
        <dbReference type="Proteomes" id="UP000248168"/>
    </source>
</evidence>
<evidence type="ECO:0000256" key="2">
    <source>
        <dbReference type="ARBA" id="ARBA00022617"/>
    </source>
</evidence>
<dbReference type="GO" id="GO:0009055">
    <property type="term" value="F:electron transfer activity"/>
    <property type="evidence" value="ECO:0007669"/>
    <property type="project" value="InterPro"/>
</dbReference>
<dbReference type="Pfam" id="PF13442">
    <property type="entry name" value="Cytochrome_CBB3"/>
    <property type="match status" value="1"/>
</dbReference>
<reference evidence="9" key="1">
    <citation type="submission" date="2018-04" db="EMBL/GenBank/DDBJ databases">
        <authorList>
            <person name="Lucker S."/>
            <person name="Sakoula D."/>
        </authorList>
    </citation>
    <scope>NUCLEOTIDE SEQUENCE [LARGE SCALE GENOMIC DNA]</scope>
</reference>
<evidence type="ECO:0000313" key="8">
    <source>
        <dbReference type="EMBL" id="SPP63144.1"/>
    </source>
</evidence>
<evidence type="ECO:0000256" key="5">
    <source>
        <dbReference type="ARBA" id="ARBA00023004"/>
    </source>
</evidence>
<dbReference type="InterPro" id="IPR008168">
    <property type="entry name" value="Cyt_C_IC"/>
</dbReference>
<evidence type="ECO:0000256" key="1">
    <source>
        <dbReference type="ARBA" id="ARBA00022448"/>
    </source>
</evidence>
<keyword evidence="9" id="KW-1185">Reference proteome</keyword>
<dbReference type="Gene3D" id="1.10.760.10">
    <property type="entry name" value="Cytochrome c-like domain"/>
    <property type="match status" value="1"/>
</dbReference>
<organism evidence="8 9">
    <name type="scientific">Nitrospira lenta</name>
    <dbReference type="NCBI Taxonomy" id="1436998"/>
    <lineage>
        <taxon>Bacteria</taxon>
        <taxon>Pseudomonadati</taxon>
        <taxon>Nitrospirota</taxon>
        <taxon>Nitrospiria</taxon>
        <taxon>Nitrospirales</taxon>
        <taxon>Nitrospiraceae</taxon>
        <taxon>Nitrospira</taxon>
    </lineage>
</organism>
<name>A0A330L0G8_9BACT</name>
<dbReference type="SUPFAM" id="SSF46626">
    <property type="entry name" value="Cytochrome c"/>
    <property type="match status" value="1"/>
</dbReference>
<keyword evidence="4" id="KW-0249">Electron transport</keyword>
<dbReference type="InterPro" id="IPR036909">
    <property type="entry name" value="Cyt_c-like_dom_sf"/>
</dbReference>
<dbReference type="AlphaFoldDB" id="A0A330L0G8"/>
<dbReference type="EMBL" id="OUNR01000001">
    <property type="protein sequence ID" value="SPP63144.1"/>
    <property type="molecule type" value="Genomic_DNA"/>
</dbReference>
<dbReference type="RefSeq" id="WP_121987720.1">
    <property type="nucleotide sequence ID" value="NZ_OUNR01000001.1"/>
</dbReference>
<evidence type="ECO:0000256" key="4">
    <source>
        <dbReference type="ARBA" id="ARBA00022982"/>
    </source>
</evidence>
<feature type="domain" description="Cytochrome c" evidence="7">
    <location>
        <begin position="34"/>
        <end position="119"/>
    </location>
</feature>
<dbReference type="OrthoDB" id="9796421at2"/>
<keyword evidence="3 6" id="KW-0479">Metal-binding</keyword>
<dbReference type="InterPro" id="IPR009056">
    <property type="entry name" value="Cyt_c-like_dom"/>
</dbReference>
<dbReference type="PRINTS" id="PR00605">
    <property type="entry name" value="CYTCHROMECIC"/>
</dbReference>
<evidence type="ECO:0000256" key="6">
    <source>
        <dbReference type="PROSITE-ProRule" id="PRU00433"/>
    </source>
</evidence>
<proteinExistence type="predicted"/>
<evidence type="ECO:0000259" key="7">
    <source>
        <dbReference type="PROSITE" id="PS51007"/>
    </source>
</evidence>
<keyword evidence="1" id="KW-0813">Transport</keyword>
<sequence length="121" mass="13179">MRVVGIMLCVFIGIASVGFGGGELKKLPASGKEYDAVTGREIYSNTCIRCHGIDGKGTRGLHLVPLPADLTSPSIQSRLDGSLFKRIHDGKPNTAMGAWRTALSDDEIWDVLAYVRTFRQE</sequence>
<accession>A0A330L0G8</accession>
<dbReference type="InParanoid" id="A0A330L0G8"/>
<dbReference type="Proteomes" id="UP000248168">
    <property type="component" value="Unassembled WGS sequence"/>
</dbReference>
<dbReference type="GO" id="GO:0005506">
    <property type="term" value="F:iron ion binding"/>
    <property type="evidence" value="ECO:0007669"/>
    <property type="project" value="InterPro"/>
</dbReference>
<keyword evidence="5 6" id="KW-0408">Iron</keyword>
<protein>
    <submittedName>
        <fullName evidence="8">Putative Cytochrome c553</fullName>
    </submittedName>
</protein>
<dbReference type="PROSITE" id="PS51007">
    <property type="entry name" value="CYTC"/>
    <property type="match status" value="1"/>
</dbReference>
<gene>
    <name evidence="8" type="ORF">NITLEN_10230</name>
</gene>